<evidence type="ECO:0000259" key="2">
    <source>
        <dbReference type="Pfam" id="PF01408"/>
    </source>
</evidence>
<name>A0A212LHB5_9HYPH</name>
<dbReference type="InterPro" id="IPR000683">
    <property type="entry name" value="Gfo/Idh/MocA-like_OxRdtase_N"/>
</dbReference>
<dbReference type="EMBL" id="FMJD01000008">
    <property type="protein sequence ID" value="SCM76867.1"/>
    <property type="molecule type" value="Genomic_DNA"/>
</dbReference>
<dbReference type="InterPro" id="IPR055170">
    <property type="entry name" value="GFO_IDH_MocA-like_dom"/>
</dbReference>
<organism evidence="4">
    <name type="scientific">uncultured Pleomorphomonas sp</name>
    <dbReference type="NCBI Taxonomy" id="442121"/>
    <lineage>
        <taxon>Bacteria</taxon>
        <taxon>Pseudomonadati</taxon>
        <taxon>Pseudomonadota</taxon>
        <taxon>Alphaproteobacteria</taxon>
        <taxon>Hyphomicrobiales</taxon>
        <taxon>Pleomorphomonadaceae</taxon>
        <taxon>Pleomorphomonas</taxon>
        <taxon>environmental samples</taxon>
    </lineage>
</organism>
<feature type="domain" description="GFO/IDH/MocA-like oxidoreductase" evidence="3">
    <location>
        <begin position="140"/>
        <end position="274"/>
    </location>
</feature>
<dbReference type="Gene3D" id="3.40.50.720">
    <property type="entry name" value="NAD(P)-binding Rossmann-like Domain"/>
    <property type="match status" value="1"/>
</dbReference>
<dbReference type="SUPFAM" id="SSF55347">
    <property type="entry name" value="Glyceraldehyde-3-phosphate dehydrogenase-like, C-terminal domain"/>
    <property type="match status" value="1"/>
</dbReference>
<dbReference type="AlphaFoldDB" id="A0A212LHB5"/>
<protein>
    <submittedName>
        <fullName evidence="4">Predicted dehydrogenase and related protein</fullName>
    </submittedName>
</protein>
<keyword evidence="1" id="KW-0560">Oxidoreductase</keyword>
<dbReference type="SUPFAM" id="SSF51735">
    <property type="entry name" value="NAD(P)-binding Rossmann-fold domains"/>
    <property type="match status" value="1"/>
</dbReference>
<dbReference type="InterPro" id="IPR036291">
    <property type="entry name" value="NAD(P)-bd_dom_sf"/>
</dbReference>
<dbReference type="PANTHER" id="PTHR43818:SF11">
    <property type="entry name" value="BCDNA.GH03377"/>
    <property type="match status" value="1"/>
</dbReference>
<dbReference type="InterPro" id="IPR050463">
    <property type="entry name" value="Gfo/Idh/MocA_oxidrdct_glycsds"/>
</dbReference>
<dbReference type="Pfam" id="PF22725">
    <property type="entry name" value="GFO_IDH_MocA_C3"/>
    <property type="match status" value="1"/>
</dbReference>
<sequence>MSKTINFGIIGAGYMGKAYSIALNTVASVFPLSANPVLGILADEIPDVVEAKAKAYGFQRRTTNWRDLINDPAVDVVAVCTPTFLHEEMAKAAVAAGKHVICEKPLSLNARNASAMADAAEKAGVKTMVGYCYAKNPAAQLAKEMIEAGEIGDIIHFRGTHNEDFLMDPQAPVSWRLKEALASKAGALSDLASHIINMAHYLCGPIADVVADSQIIHKSRPDGKGGRAAVENDDQTNLIVHFASGALGSIEASRVAAGRKMGLTYEVVGTRGTLYFDQEAMAELQVYKGSDPAARCGFQRILIGPAHPDYGSFCLGTGHGIGYNDMITIEMRDMIEGVAGNRAVWPSFRDAVHTALVVDAALRSQAERRWVGIGELETELK</sequence>
<dbReference type="PANTHER" id="PTHR43818">
    <property type="entry name" value="BCDNA.GH03377"/>
    <property type="match status" value="1"/>
</dbReference>
<reference evidence="4" key="1">
    <citation type="submission" date="2016-08" db="EMBL/GenBank/DDBJ databases">
        <authorList>
            <person name="Seilhamer J.J."/>
        </authorList>
    </citation>
    <scope>NUCLEOTIDE SEQUENCE</scope>
    <source>
        <strain evidence="4">86</strain>
    </source>
</reference>
<gene>
    <name evidence="4" type="ORF">KL86PLE_40672</name>
</gene>
<evidence type="ECO:0000313" key="4">
    <source>
        <dbReference type="EMBL" id="SCM76867.1"/>
    </source>
</evidence>
<dbReference type="Pfam" id="PF01408">
    <property type="entry name" value="GFO_IDH_MocA"/>
    <property type="match status" value="1"/>
</dbReference>
<dbReference type="GO" id="GO:0016491">
    <property type="term" value="F:oxidoreductase activity"/>
    <property type="evidence" value="ECO:0007669"/>
    <property type="project" value="UniProtKB-KW"/>
</dbReference>
<dbReference type="GO" id="GO:0000166">
    <property type="term" value="F:nucleotide binding"/>
    <property type="evidence" value="ECO:0007669"/>
    <property type="project" value="InterPro"/>
</dbReference>
<accession>A0A212LHB5</accession>
<feature type="domain" description="Gfo/Idh/MocA-like oxidoreductase N-terminal" evidence="2">
    <location>
        <begin position="5"/>
        <end position="131"/>
    </location>
</feature>
<dbReference type="Gene3D" id="3.30.360.10">
    <property type="entry name" value="Dihydrodipicolinate Reductase, domain 2"/>
    <property type="match status" value="1"/>
</dbReference>
<proteinExistence type="predicted"/>
<dbReference type="RefSeq" id="WP_288196908.1">
    <property type="nucleotide sequence ID" value="NZ_LT608334.1"/>
</dbReference>
<evidence type="ECO:0000259" key="3">
    <source>
        <dbReference type="Pfam" id="PF22725"/>
    </source>
</evidence>
<evidence type="ECO:0000256" key="1">
    <source>
        <dbReference type="ARBA" id="ARBA00023002"/>
    </source>
</evidence>